<dbReference type="Pfam" id="PF12796">
    <property type="entry name" value="Ank_2"/>
    <property type="match status" value="1"/>
</dbReference>
<keyword evidence="2 3" id="KW-0040">ANK repeat</keyword>
<dbReference type="Proteomes" id="UP000187209">
    <property type="component" value="Unassembled WGS sequence"/>
</dbReference>
<comment type="caution">
    <text evidence="5">The sequence shown here is derived from an EMBL/GenBank/DDBJ whole genome shotgun (WGS) entry which is preliminary data.</text>
</comment>
<name>A0A1R2BIY3_9CILI</name>
<dbReference type="SMART" id="SM00248">
    <property type="entry name" value="ANK"/>
    <property type="match status" value="2"/>
</dbReference>
<accession>A0A1R2BIY3</accession>
<feature type="repeat" description="ANK" evidence="3">
    <location>
        <begin position="213"/>
        <end position="246"/>
    </location>
</feature>
<feature type="repeat" description="ANK" evidence="3">
    <location>
        <begin position="180"/>
        <end position="212"/>
    </location>
</feature>
<evidence type="ECO:0000256" key="3">
    <source>
        <dbReference type="PROSITE-ProRule" id="PRU00023"/>
    </source>
</evidence>
<dbReference type="PROSITE" id="PS50088">
    <property type="entry name" value="ANK_REPEAT"/>
    <property type="match status" value="2"/>
</dbReference>
<keyword evidence="4" id="KW-0175">Coiled coil</keyword>
<evidence type="ECO:0000256" key="4">
    <source>
        <dbReference type="SAM" id="Coils"/>
    </source>
</evidence>
<evidence type="ECO:0000256" key="1">
    <source>
        <dbReference type="ARBA" id="ARBA00022737"/>
    </source>
</evidence>
<dbReference type="AlphaFoldDB" id="A0A1R2BIY3"/>
<evidence type="ECO:0000313" key="5">
    <source>
        <dbReference type="EMBL" id="OMJ76732.1"/>
    </source>
</evidence>
<dbReference type="InterPro" id="IPR036770">
    <property type="entry name" value="Ankyrin_rpt-contain_sf"/>
</dbReference>
<sequence length="301" mass="33924">MKPSKSSKLHKYIKDLEDENSDLKTQLMEAQAIIASLHQENHALSKRLNSYKGNAIFDSACTFITNQGFSTQCENCYQDIQSENLESHLSLCLSMITHCSACNEPLLIMKPSENYENIIKNDTNALLLADMNFTYIESHMINEKGNIDDMMIDIEKNNIQKLDLRLAHGASIEEKTCDSNKNSLLHIAAKMGKREMIQYILSKGLDINTRNEFGETALHVACGKVKDLSMIKFLVSKGADIEICNSIGDTCVEVAQRNSFHEAILYFQRRSVGKTRLLGSSIGFRNSQKKISMVETKNELL</sequence>
<reference evidence="5 6" key="1">
    <citation type="submission" date="2016-11" db="EMBL/GenBank/DDBJ databases">
        <title>The macronuclear genome of Stentor coeruleus: a giant cell with tiny introns.</title>
        <authorList>
            <person name="Slabodnick M."/>
            <person name="Ruby J.G."/>
            <person name="Reiff S.B."/>
            <person name="Swart E.C."/>
            <person name="Gosai S."/>
            <person name="Prabakaran S."/>
            <person name="Witkowska E."/>
            <person name="Larue G.E."/>
            <person name="Fisher S."/>
            <person name="Freeman R.M."/>
            <person name="Gunawardena J."/>
            <person name="Chu W."/>
            <person name="Stover N.A."/>
            <person name="Gregory B.D."/>
            <person name="Nowacki M."/>
            <person name="Derisi J."/>
            <person name="Roy S.W."/>
            <person name="Marshall W.F."/>
            <person name="Sood P."/>
        </authorList>
    </citation>
    <scope>NUCLEOTIDE SEQUENCE [LARGE SCALE GENOMIC DNA]</scope>
    <source>
        <strain evidence="5">WM001</strain>
    </source>
</reference>
<dbReference type="Gene3D" id="1.25.40.20">
    <property type="entry name" value="Ankyrin repeat-containing domain"/>
    <property type="match status" value="1"/>
</dbReference>
<protein>
    <submittedName>
        <fullName evidence="5">Uncharacterized protein</fullName>
    </submittedName>
</protein>
<feature type="coiled-coil region" evidence="4">
    <location>
        <begin position="13"/>
        <end position="40"/>
    </location>
</feature>
<keyword evidence="1" id="KW-0677">Repeat</keyword>
<organism evidence="5 6">
    <name type="scientific">Stentor coeruleus</name>
    <dbReference type="NCBI Taxonomy" id="5963"/>
    <lineage>
        <taxon>Eukaryota</taxon>
        <taxon>Sar</taxon>
        <taxon>Alveolata</taxon>
        <taxon>Ciliophora</taxon>
        <taxon>Postciliodesmatophora</taxon>
        <taxon>Heterotrichea</taxon>
        <taxon>Heterotrichida</taxon>
        <taxon>Stentoridae</taxon>
        <taxon>Stentor</taxon>
    </lineage>
</organism>
<dbReference type="InterPro" id="IPR002110">
    <property type="entry name" value="Ankyrin_rpt"/>
</dbReference>
<dbReference type="EMBL" id="MPUH01000614">
    <property type="protein sequence ID" value="OMJ76732.1"/>
    <property type="molecule type" value="Genomic_DNA"/>
</dbReference>
<dbReference type="PROSITE" id="PS50297">
    <property type="entry name" value="ANK_REP_REGION"/>
    <property type="match status" value="2"/>
</dbReference>
<keyword evidence="6" id="KW-1185">Reference proteome</keyword>
<dbReference type="OrthoDB" id="194358at2759"/>
<dbReference type="SUPFAM" id="SSF48403">
    <property type="entry name" value="Ankyrin repeat"/>
    <property type="match status" value="1"/>
</dbReference>
<proteinExistence type="predicted"/>
<dbReference type="PANTHER" id="PTHR24126">
    <property type="entry name" value="ANKYRIN REPEAT, PH AND SEC7 DOMAIN CONTAINING PROTEIN SECG-RELATED"/>
    <property type="match status" value="1"/>
</dbReference>
<evidence type="ECO:0000256" key="2">
    <source>
        <dbReference type="ARBA" id="ARBA00023043"/>
    </source>
</evidence>
<evidence type="ECO:0000313" key="6">
    <source>
        <dbReference type="Proteomes" id="UP000187209"/>
    </source>
</evidence>
<gene>
    <name evidence="5" type="ORF">SteCoe_23846</name>
</gene>